<dbReference type="AlphaFoldDB" id="A0A915D1Z5"/>
<dbReference type="InterPro" id="IPR000626">
    <property type="entry name" value="Ubiquitin-like_dom"/>
</dbReference>
<dbReference type="Proteomes" id="UP000887574">
    <property type="component" value="Unplaced"/>
</dbReference>
<organism evidence="5 6">
    <name type="scientific">Ditylenchus dipsaci</name>
    <dbReference type="NCBI Taxonomy" id="166011"/>
    <lineage>
        <taxon>Eukaryota</taxon>
        <taxon>Metazoa</taxon>
        <taxon>Ecdysozoa</taxon>
        <taxon>Nematoda</taxon>
        <taxon>Chromadorea</taxon>
        <taxon>Rhabditida</taxon>
        <taxon>Tylenchina</taxon>
        <taxon>Tylenchomorpha</taxon>
        <taxon>Sphaerularioidea</taxon>
        <taxon>Anguinidae</taxon>
        <taxon>Anguininae</taxon>
        <taxon>Ditylenchus</taxon>
    </lineage>
</organism>
<accession>A0A915D1Z5</accession>
<dbReference type="Gene3D" id="3.10.20.90">
    <property type="entry name" value="Phosphatidylinositol 3-kinase Catalytic Subunit, Chain A, domain 1"/>
    <property type="match status" value="2"/>
</dbReference>
<dbReference type="GO" id="GO:0045944">
    <property type="term" value="P:positive regulation of transcription by RNA polymerase II"/>
    <property type="evidence" value="ECO:0007669"/>
    <property type="project" value="TreeGrafter"/>
</dbReference>
<evidence type="ECO:0000313" key="5">
    <source>
        <dbReference type="Proteomes" id="UP000887574"/>
    </source>
</evidence>
<evidence type="ECO:0000256" key="1">
    <source>
        <dbReference type="ARBA" id="ARBA00004123"/>
    </source>
</evidence>
<dbReference type="PANTHER" id="PTHR47187:SF1">
    <property type="entry name" value="NFATC2-INTERACTING PROTEIN"/>
    <property type="match status" value="1"/>
</dbReference>
<feature type="compositionally biased region" description="Basic and acidic residues" evidence="3">
    <location>
        <begin position="49"/>
        <end position="58"/>
    </location>
</feature>
<evidence type="ECO:0000313" key="6">
    <source>
        <dbReference type="WBParaSite" id="jg15069"/>
    </source>
</evidence>
<sequence>MPPKQIDSDSDSGEDYYDDFSKYKKKHMIIKEAISSDLTVLESTSNDAESLKLAENSKTKGKKKQGDKKAKPSNEISELFDLDDELAELLDSPPTNIVSKPPVIAVRKCDRNLENILLATKSILNDAQFSEQPVLSDEVPATSADDSSTFEQRCTLVFRLNGQSFVVRCNMDDQFHRIIKENAAQLGMEASKVILMGKNCRIYPEKTPRNIGLDTENLNEIEVFEDCDAANDMLAIKWLMKGRKPIVSKILPQQTFKDLKERFCKEHELDPKKTRLVFDAETLAEDDTPEEMGLEEGDCIDVYLT</sequence>
<reference evidence="6" key="1">
    <citation type="submission" date="2022-11" db="UniProtKB">
        <authorList>
            <consortium name="WormBaseParasite"/>
        </authorList>
    </citation>
    <scope>IDENTIFICATION</scope>
</reference>
<protein>
    <submittedName>
        <fullName evidence="6">Ubiquitin-like domain-containing protein</fullName>
    </submittedName>
</protein>
<evidence type="ECO:0000259" key="4">
    <source>
        <dbReference type="PROSITE" id="PS50053"/>
    </source>
</evidence>
<dbReference type="InterPro" id="IPR029071">
    <property type="entry name" value="Ubiquitin-like_domsf"/>
</dbReference>
<comment type="subcellular location">
    <subcellularLocation>
        <location evidence="1">Nucleus</location>
    </subcellularLocation>
</comment>
<dbReference type="CDD" id="cd01763">
    <property type="entry name" value="Ubl_SUMO_like"/>
    <property type="match status" value="1"/>
</dbReference>
<proteinExistence type="predicted"/>
<dbReference type="SUPFAM" id="SSF54236">
    <property type="entry name" value="Ubiquitin-like"/>
    <property type="match status" value="1"/>
</dbReference>
<feature type="domain" description="Ubiquitin-like" evidence="4">
    <location>
        <begin position="234"/>
        <end position="305"/>
    </location>
</feature>
<dbReference type="Pfam" id="PF11976">
    <property type="entry name" value="Rad60-SLD"/>
    <property type="match status" value="1"/>
</dbReference>
<dbReference type="GO" id="GO:0005634">
    <property type="term" value="C:nucleus"/>
    <property type="evidence" value="ECO:0007669"/>
    <property type="project" value="UniProtKB-SubCell"/>
</dbReference>
<dbReference type="InterPro" id="IPR022617">
    <property type="entry name" value="Rad60/SUMO-like_dom"/>
</dbReference>
<dbReference type="InterPro" id="IPR052324">
    <property type="entry name" value="NFATC2-Int_DNA_Repair"/>
</dbReference>
<keyword evidence="2" id="KW-0539">Nucleus</keyword>
<dbReference type="PANTHER" id="PTHR47187">
    <property type="entry name" value="NFATC2-INTERACTING PROTEIN"/>
    <property type="match status" value="1"/>
</dbReference>
<dbReference type="WBParaSite" id="jg15069">
    <property type="protein sequence ID" value="jg15069"/>
    <property type="gene ID" value="jg15069"/>
</dbReference>
<evidence type="ECO:0000256" key="2">
    <source>
        <dbReference type="ARBA" id="ARBA00023242"/>
    </source>
</evidence>
<name>A0A915D1Z5_9BILA</name>
<dbReference type="PROSITE" id="PS50053">
    <property type="entry name" value="UBIQUITIN_2"/>
    <property type="match status" value="1"/>
</dbReference>
<keyword evidence="5" id="KW-1185">Reference proteome</keyword>
<feature type="region of interest" description="Disordered" evidence="3">
    <location>
        <begin position="45"/>
        <end position="73"/>
    </location>
</feature>
<evidence type="ECO:0000256" key="3">
    <source>
        <dbReference type="SAM" id="MobiDB-lite"/>
    </source>
</evidence>